<dbReference type="KEGG" id="dco:SAMEA4475696_1339"/>
<dbReference type="InterPro" id="IPR048389">
    <property type="entry name" value="YciQ-like_C"/>
</dbReference>
<keyword evidence="2" id="KW-0472">Membrane</keyword>
<dbReference type="EMBL" id="LT906453">
    <property type="protein sequence ID" value="SNV21776.1"/>
    <property type="molecule type" value="Genomic_DNA"/>
</dbReference>
<evidence type="ECO:0000259" key="4">
    <source>
        <dbReference type="Pfam" id="PF20990"/>
    </source>
</evidence>
<feature type="transmembrane region" description="Helical" evidence="2">
    <location>
        <begin position="53"/>
        <end position="72"/>
    </location>
</feature>
<keyword evidence="2" id="KW-0812">Transmembrane</keyword>
<dbReference type="Pfam" id="PF09972">
    <property type="entry name" value="DUF2207"/>
    <property type="match status" value="1"/>
</dbReference>
<keyword evidence="6" id="KW-1185">Reference proteome</keyword>
<feature type="transmembrane region" description="Helical" evidence="2">
    <location>
        <begin position="496"/>
        <end position="517"/>
    </location>
</feature>
<evidence type="ECO:0000256" key="1">
    <source>
        <dbReference type="SAM" id="MobiDB-lite"/>
    </source>
</evidence>
<accession>A0A239VIS1</accession>
<evidence type="ECO:0000259" key="3">
    <source>
        <dbReference type="Pfam" id="PF09972"/>
    </source>
</evidence>
<proteinExistence type="predicted"/>
<dbReference type="InterPro" id="IPR018702">
    <property type="entry name" value="DUF2207"/>
</dbReference>
<protein>
    <submittedName>
        <fullName evidence="5">Uncharacterized conserved protein</fullName>
    </submittedName>
</protein>
<feature type="transmembrane region" description="Helical" evidence="2">
    <location>
        <begin position="529"/>
        <end position="550"/>
    </location>
</feature>
<evidence type="ECO:0000313" key="5">
    <source>
        <dbReference type="EMBL" id="SNV21776.1"/>
    </source>
</evidence>
<gene>
    <name evidence="5" type="ORF">SAMEA4475696_01339</name>
</gene>
<organism evidence="5 6">
    <name type="scientific">Dermatophilus congolensis</name>
    <dbReference type="NCBI Taxonomy" id="1863"/>
    <lineage>
        <taxon>Bacteria</taxon>
        <taxon>Bacillati</taxon>
        <taxon>Actinomycetota</taxon>
        <taxon>Actinomycetes</taxon>
        <taxon>Micrococcales</taxon>
        <taxon>Dermatophilaceae</taxon>
        <taxon>Dermatophilus</taxon>
    </lineage>
</organism>
<dbReference type="Pfam" id="PF20990">
    <property type="entry name" value="DUF2207_C"/>
    <property type="match status" value="1"/>
</dbReference>
<feature type="domain" description="DUF2207" evidence="3">
    <location>
        <begin position="77"/>
        <end position="235"/>
    </location>
</feature>
<keyword evidence="2" id="KW-1133">Transmembrane helix</keyword>
<dbReference type="Proteomes" id="UP000242637">
    <property type="component" value="Chromosome 1"/>
</dbReference>
<dbReference type="AlphaFoldDB" id="A0A239VIS1"/>
<reference evidence="5 6" key="1">
    <citation type="submission" date="2017-06" db="EMBL/GenBank/DDBJ databases">
        <authorList>
            <consortium name="Pathogen Informatics"/>
        </authorList>
    </citation>
    <scope>NUCLEOTIDE SEQUENCE [LARGE SCALE GENOMIC DNA]</scope>
    <source>
        <strain evidence="5 6">NCTC13039</strain>
    </source>
</reference>
<feature type="domain" description="Predicted membrane protein YciQ-like C-terminal" evidence="4">
    <location>
        <begin position="374"/>
        <end position="610"/>
    </location>
</feature>
<feature type="region of interest" description="Disordered" evidence="1">
    <location>
        <begin position="669"/>
        <end position="698"/>
    </location>
</feature>
<evidence type="ECO:0000256" key="2">
    <source>
        <dbReference type="SAM" id="Phobius"/>
    </source>
</evidence>
<evidence type="ECO:0000313" key="6">
    <source>
        <dbReference type="Proteomes" id="UP000242637"/>
    </source>
</evidence>
<dbReference type="STRING" id="1121387.GCA_000429885_01972"/>
<name>A0A239VIS1_9MICO</name>
<sequence>MRRRERCRWRLSGVGEARLFFRGWDWGVVMGLLMGVARVGVASGARRWVGRGMSGLCVAAMLVGVGVGGAWAQQGDRIADYRVEYSLRPDGEVWARETVDYVFGGGKDRHGIFMDWTVRRNLPESPGHFREYEMSIVNVTSPTGASTVYEKRDRGGALRLQIGDKKRSVSGRQRYVVEYRVKGVVNRIPGKDGAADTQELFLNPVATHWEAPIDQATVTVTGPVGSERRECWVGEEGSRNKSGCVGEAVGGTDTFTATGLGMQGEKHLGMTVVTGYQGGTVSNDQPIIREGDAEGGRALTEFVPQWVATAMGAGSVGVGGLAFVGAVVGMGAAYRRRGRDEQFVGLTPGVLPGDEDAATETVRLSASAPVAVRFEPPQDSLPGLIGTLQDESADMVDVTASIVDLAVRGVVVIEEVPHQRSDPDWRIRRGENFDEDQLLRYERTLVQALLGSSQTALLSSRRQQMATRVDLVKSHMYDEVTARGWFRKNPKQTRSVWAGLGVVLLIAGAVLAAPLLFMSGTVALTGAQFGMFLCAGAGVAAAGVVVLLMARSMVARTAAGTAVLHQARGFKEYLVTAEAGQIRFEEAEKIFSRYLPYAIVFGVAEKWAKIFDEVVAAAKAEGAVVDSPSWYSGGATAWDYVVFTSMLRDFSGSAESAFSAPVDSGSGGGSAGASGQSGFGGGGSVGGGGFGGGGGGSW</sequence>